<dbReference type="Pfam" id="PF03472">
    <property type="entry name" value="Autoind_bind"/>
    <property type="match status" value="1"/>
</dbReference>
<dbReference type="EMBL" id="JACIGO010000003">
    <property type="protein sequence ID" value="MBB4291114.1"/>
    <property type="molecule type" value="Genomic_DNA"/>
</dbReference>
<keyword evidence="2 5" id="KW-0238">DNA-binding</keyword>
<dbReference type="SMART" id="SM00421">
    <property type="entry name" value="HTH_LUXR"/>
    <property type="match status" value="1"/>
</dbReference>
<evidence type="ECO:0000313" key="6">
    <source>
        <dbReference type="Proteomes" id="UP000538507"/>
    </source>
</evidence>
<dbReference type="Gene3D" id="1.10.10.10">
    <property type="entry name" value="Winged helix-like DNA-binding domain superfamily/Winged helix DNA-binding domain"/>
    <property type="match status" value="1"/>
</dbReference>
<proteinExistence type="predicted"/>
<accession>A0AAE2MKU6</accession>
<dbReference type="GO" id="GO:0003677">
    <property type="term" value="F:DNA binding"/>
    <property type="evidence" value="ECO:0007669"/>
    <property type="project" value="UniProtKB-KW"/>
</dbReference>
<reference evidence="5 6" key="1">
    <citation type="submission" date="2020-08" db="EMBL/GenBank/DDBJ databases">
        <title>Genomic Encyclopedia of Type Strains, Phase IV (KMG-V): Genome sequencing to study the core and pangenomes of soil and plant-associated prokaryotes.</title>
        <authorList>
            <person name="Whitman W."/>
        </authorList>
    </citation>
    <scope>NUCLEOTIDE SEQUENCE [LARGE SCALE GENOMIC DNA]</scope>
    <source>
        <strain evidence="5 6">SEMIA 415</strain>
    </source>
</reference>
<dbReference type="GO" id="GO:0006355">
    <property type="term" value="P:regulation of DNA-templated transcription"/>
    <property type="evidence" value="ECO:0007669"/>
    <property type="project" value="InterPro"/>
</dbReference>
<dbReference type="PRINTS" id="PR00038">
    <property type="entry name" value="HTHLUXR"/>
</dbReference>
<evidence type="ECO:0000256" key="2">
    <source>
        <dbReference type="ARBA" id="ARBA00023125"/>
    </source>
</evidence>
<dbReference type="SUPFAM" id="SSF46894">
    <property type="entry name" value="C-terminal effector domain of the bipartite response regulators"/>
    <property type="match status" value="1"/>
</dbReference>
<organism evidence="5 6">
    <name type="scientific">Rhizobium leguminosarum</name>
    <dbReference type="NCBI Taxonomy" id="384"/>
    <lineage>
        <taxon>Bacteria</taxon>
        <taxon>Pseudomonadati</taxon>
        <taxon>Pseudomonadota</taxon>
        <taxon>Alphaproteobacteria</taxon>
        <taxon>Hyphomicrobiales</taxon>
        <taxon>Rhizobiaceae</taxon>
        <taxon>Rhizobium/Agrobacterium group</taxon>
        <taxon>Rhizobium</taxon>
    </lineage>
</organism>
<dbReference type="InterPro" id="IPR000792">
    <property type="entry name" value="Tscrpt_reg_LuxR_C"/>
</dbReference>
<dbReference type="PROSITE" id="PS50043">
    <property type="entry name" value="HTH_LUXR_2"/>
    <property type="match status" value="1"/>
</dbReference>
<feature type="domain" description="HTH luxR-type" evidence="4">
    <location>
        <begin position="196"/>
        <end position="261"/>
    </location>
</feature>
<dbReference type="SUPFAM" id="SSF75516">
    <property type="entry name" value="Pheromone-binding domain of LuxR-like quorum-sensing transcription factors"/>
    <property type="match status" value="1"/>
</dbReference>
<dbReference type="InterPro" id="IPR005143">
    <property type="entry name" value="TF_LuxR_autoind-bd_dom"/>
</dbReference>
<evidence type="ECO:0000256" key="1">
    <source>
        <dbReference type="ARBA" id="ARBA00023015"/>
    </source>
</evidence>
<dbReference type="PROSITE" id="PS00622">
    <property type="entry name" value="HTH_LUXR_1"/>
    <property type="match status" value="1"/>
</dbReference>
<dbReference type="CDD" id="cd06170">
    <property type="entry name" value="LuxR_C_like"/>
    <property type="match status" value="1"/>
</dbReference>
<name>A0AAE2MKU6_RHILE</name>
<dbReference type="Gene3D" id="3.30.450.80">
    <property type="entry name" value="Transcription factor LuxR-like, autoinducer-binding domain"/>
    <property type="match status" value="1"/>
</dbReference>
<dbReference type="InterPro" id="IPR016032">
    <property type="entry name" value="Sig_transdc_resp-reg_C-effctor"/>
</dbReference>
<sequence length="264" mass="28751">MGLASHGISVFDSVNIGAAGGVQMSYMTTSERQSLLSSELAAARTRSLFAQALGRVSTAFGLSHATLMHAPAPEDLLLKPLLIESSLPAAYIREFDRAHMMRGCPFGLRLRESAVPPVWHLNDAVNGQAFPAELRALMLRHAIPAGVAMPTIAADGQRLVFWFCGERAALGQSEVNELAMIILHALDAYNAVKRNEECAHNVLSIRELEVVRWTAQGKTSIEIGQILTLSDHTVNAYMTNAIKKLDCVNRTQLVAKAIRLKLIN</sequence>
<dbReference type="InterPro" id="IPR036693">
    <property type="entry name" value="TF_LuxR_autoind-bd_dom_sf"/>
</dbReference>
<dbReference type="Pfam" id="PF00196">
    <property type="entry name" value="GerE"/>
    <property type="match status" value="1"/>
</dbReference>
<gene>
    <name evidence="5" type="ORF">GGE16_003173</name>
</gene>
<dbReference type="Proteomes" id="UP000538507">
    <property type="component" value="Unassembled WGS sequence"/>
</dbReference>
<dbReference type="AlphaFoldDB" id="A0AAE2MKU6"/>
<protein>
    <submittedName>
        <fullName evidence="5">DNA-binding CsgD family transcriptional regulator</fullName>
    </submittedName>
</protein>
<keyword evidence="1" id="KW-0805">Transcription regulation</keyword>
<dbReference type="InterPro" id="IPR036388">
    <property type="entry name" value="WH-like_DNA-bd_sf"/>
</dbReference>
<keyword evidence="3" id="KW-0804">Transcription</keyword>
<comment type="caution">
    <text evidence="5">The sequence shown here is derived from an EMBL/GenBank/DDBJ whole genome shotgun (WGS) entry which is preliminary data.</text>
</comment>
<evidence type="ECO:0000256" key="3">
    <source>
        <dbReference type="ARBA" id="ARBA00023163"/>
    </source>
</evidence>
<evidence type="ECO:0000313" key="5">
    <source>
        <dbReference type="EMBL" id="MBB4291114.1"/>
    </source>
</evidence>
<evidence type="ECO:0000259" key="4">
    <source>
        <dbReference type="PROSITE" id="PS50043"/>
    </source>
</evidence>
<dbReference type="PANTHER" id="PTHR44688:SF16">
    <property type="entry name" value="DNA-BINDING TRANSCRIPTIONAL ACTIVATOR DEVR_DOSR"/>
    <property type="match status" value="1"/>
</dbReference>
<dbReference type="PANTHER" id="PTHR44688">
    <property type="entry name" value="DNA-BINDING TRANSCRIPTIONAL ACTIVATOR DEVR_DOSR"/>
    <property type="match status" value="1"/>
</dbReference>